<dbReference type="PANTHER" id="PTHR46146:SF3">
    <property type="entry name" value="SERINE_THREONINE-PROTEIN KINASE-LIKE PROTEIN CCR3-RELATED"/>
    <property type="match status" value="1"/>
</dbReference>
<dbReference type="AlphaFoldDB" id="A0AAP0H4Q2"/>
<dbReference type="GO" id="GO:0004672">
    <property type="term" value="F:protein kinase activity"/>
    <property type="evidence" value="ECO:0007669"/>
    <property type="project" value="InterPro"/>
</dbReference>
<proteinExistence type="predicted"/>
<dbReference type="Proteomes" id="UP001408789">
    <property type="component" value="Unassembled WGS sequence"/>
</dbReference>
<dbReference type="PIRSF" id="PIRSF000654">
    <property type="entry name" value="Integrin-linked_kinase"/>
    <property type="match status" value="1"/>
</dbReference>
<comment type="caution">
    <text evidence="2">The sequence shown here is derived from an EMBL/GenBank/DDBJ whole genome shotgun (WGS) entry which is preliminary data.</text>
</comment>
<evidence type="ECO:0000313" key="3">
    <source>
        <dbReference type="Proteomes" id="UP001408789"/>
    </source>
</evidence>
<dbReference type="Pfam" id="PF07714">
    <property type="entry name" value="PK_Tyr_Ser-Thr"/>
    <property type="match status" value="1"/>
</dbReference>
<reference evidence="2 3" key="1">
    <citation type="submission" date="2024-04" db="EMBL/GenBank/DDBJ databases">
        <title>The reference genome of an endangered Asteraceae, Deinandra increscens subsp. villosa, native to the Central Coast of California.</title>
        <authorList>
            <person name="Guilliams M."/>
            <person name="Hasenstab-Lehman K."/>
            <person name="Meyer R."/>
            <person name="Mcevoy S."/>
        </authorList>
    </citation>
    <scope>NUCLEOTIDE SEQUENCE [LARGE SCALE GENOMIC DNA]</scope>
    <source>
        <tissue evidence="2">Leaf</tissue>
    </source>
</reference>
<dbReference type="SUPFAM" id="SSF56112">
    <property type="entry name" value="Protein kinase-like (PK-like)"/>
    <property type="match status" value="1"/>
</dbReference>
<feature type="domain" description="Protein kinase" evidence="1">
    <location>
        <begin position="1"/>
        <end position="182"/>
    </location>
</feature>
<dbReference type="GO" id="GO:0005524">
    <property type="term" value="F:ATP binding"/>
    <property type="evidence" value="ECO:0007669"/>
    <property type="project" value="InterPro"/>
</dbReference>
<dbReference type="EMBL" id="JBCNJP010000012">
    <property type="protein sequence ID" value="KAK9069780.1"/>
    <property type="molecule type" value="Genomic_DNA"/>
</dbReference>
<dbReference type="InterPro" id="IPR000719">
    <property type="entry name" value="Prot_kinase_dom"/>
</dbReference>
<sequence length="227" mass="25370">MKNGSLYDHLHVKENPNKSSSLLSSWKMRIKISFQAARGINFLHNYVVPPIIHRDIKSSNILLDVNWVAKVSDFRLSLMGSESNSDLETKAVGTIGYTDPEYYRLHVVTDKSDVYSFGVVMLELLTGKRVIFYDNSITLISLVDYVVPEIVSGEWTKILDKRVRVPEGNDAEAVELMAYTAVHCVNLEGSERPTMTDIISSLSSAMSLIRDDGHDSVSDNEISVISV</sequence>
<dbReference type="InterPro" id="IPR008271">
    <property type="entry name" value="Ser/Thr_kinase_AS"/>
</dbReference>
<dbReference type="SMART" id="SM00220">
    <property type="entry name" value="S_TKc"/>
    <property type="match status" value="1"/>
</dbReference>
<dbReference type="InterPro" id="IPR011009">
    <property type="entry name" value="Kinase-like_dom_sf"/>
</dbReference>
<name>A0AAP0H4Q2_9ASTR</name>
<gene>
    <name evidence="2" type="ORF">SSX86_010176</name>
</gene>
<accession>A0AAP0H4Q2</accession>
<dbReference type="PROSITE" id="PS00108">
    <property type="entry name" value="PROTEIN_KINASE_ST"/>
    <property type="match status" value="1"/>
</dbReference>
<keyword evidence="3" id="KW-1185">Reference proteome</keyword>
<organism evidence="2 3">
    <name type="scientific">Deinandra increscens subsp. villosa</name>
    <dbReference type="NCBI Taxonomy" id="3103831"/>
    <lineage>
        <taxon>Eukaryota</taxon>
        <taxon>Viridiplantae</taxon>
        <taxon>Streptophyta</taxon>
        <taxon>Embryophyta</taxon>
        <taxon>Tracheophyta</taxon>
        <taxon>Spermatophyta</taxon>
        <taxon>Magnoliopsida</taxon>
        <taxon>eudicotyledons</taxon>
        <taxon>Gunneridae</taxon>
        <taxon>Pentapetalae</taxon>
        <taxon>asterids</taxon>
        <taxon>campanulids</taxon>
        <taxon>Asterales</taxon>
        <taxon>Asteraceae</taxon>
        <taxon>Asteroideae</taxon>
        <taxon>Heliantheae alliance</taxon>
        <taxon>Madieae</taxon>
        <taxon>Madiinae</taxon>
        <taxon>Deinandra</taxon>
    </lineage>
</organism>
<evidence type="ECO:0000313" key="2">
    <source>
        <dbReference type="EMBL" id="KAK9069780.1"/>
    </source>
</evidence>
<protein>
    <recommendedName>
        <fullName evidence="1">Protein kinase domain-containing protein</fullName>
    </recommendedName>
</protein>
<evidence type="ECO:0000259" key="1">
    <source>
        <dbReference type="PROSITE" id="PS50011"/>
    </source>
</evidence>
<dbReference type="PROSITE" id="PS50011">
    <property type="entry name" value="PROTEIN_KINASE_DOM"/>
    <property type="match status" value="1"/>
</dbReference>
<dbReference type="PANTHER" id="PTHR46146">
    <property type="entry name" value="SERINE/THREONINE-PROTEIN KINASE-LIKE PROTEIN CCR4"/>
    <property type="match status" value="1"/>
</dbReference>
<dbReference type="InterPro" id="IPR001245">
    <property type="entry name" value="Ser-Thr/Tyr_kinase_cat_dom"/>
</dbReference>
<dbReference type="Gene3D" id="1.10.510.10">
    <property type="entry name" value="Transferase(Phosphotransferase) domain 1"/>
    <property type="match status" value="1"/>
</dbReference>